<comment type="caution">
    <text evidence="1">The sequence shown here is derived from an EMBL/GenBank/DDBJ whole genome shotgun (WGS) entry which is preliminary data.</text>
</comment>
<organism evidence="1 2">
    <name type="scientific">Aliarcobacter cryaerophilus</name>
    <dbReference type="NCBI Taxonomy" id="28198"/>
    <lineage>
        <taxon>Bacteria</taxon>
        <taxon>Pseudomonadati</taxon>
        <taxon>Campylobacterota</taxon>
        <taxon>Epsilonproteobacteria</taxon>
        <taxon>Campylobacterales</taxon>
        <taxon>Arcobacteraceae</taxon>
        <taxon>Aliarcobacter</taxon>
    </lineage>
</organism>
<dbReference type="RefSeq" id="WP_105911874.1">
    <property type="nucleotide sequence ID" value="NZ_NXGH01000015.1"/>
</dbReference>
<dbReference type="EMBL" id="NXGH01000015">
    <property type="protein sequence ID" value="PRM89735.1"/>
    <property type="molecule type" value="Genomic_DNA"/>
</dbReference>
<evidence type="ECO:0000313" key="2">
    <source>
        <dbReference type="Proteomes" id="UP000238649"/>
    </source>
</evidence>
<dbReference type="OrthoDB" id="5345673at2"/>
<dbReference type="Proteomes" id="UP000238649">
    <property type="component" value="Unassembled WGS sequence"/>
</dbReference>
<sequence>MSEIKKVFGIDTLYFFFETNENYDDLFLEILDQLEEIKGKFEKREVEFENKDLTISINDIQLSYLGKQEGFYWFKDSNEFFRIGFKDRYKNRGLNDIRVQLQGNGIYTFGINSIIELLKDSLKEVISDYIPVTRADLNCFIQYDLSFVKKDMFSTRKRKYSTINEIGDANTTQTLYVGKEPFKLRLYNKSLELKKSKKFEIMNEYFLNNGFDLEQTIFNIEFQMNRGHLKQYNINTIDDLLCNAKNLFQSAMDDIRLLDIESISSERLINNKYQADTHPLWEEIKSEYDLKDFLQIDFPLERLKRKISVYDENKFEYEYISLIRKAYINNLTLDIDFLNELYFKAKESLKKTTTQKELKKDYIEVDVIHEDSNEKENFRLFKDGSLIKPLRTETVANLSDYDLLVYLDKTIEKQHLSTRDNHIYQVAYKEAQKRNLLLNISSKEAMEF</sequence>
<dbReference type="AlphaFoldDB" id="A0A2S9ST20"/>
<accession>A0A2S9ST20</accession>
<reference evidence="1 2" key="1">
    <citation type="submission" date="2017-09" db="EMBL/GenBank/DDBJ databases">
        <title>Reassesment of A. cryaerophilus.</title>
        <authorList>
            <person name="Perez-Cataluna A."/>
            <person name="Collado L."/>
            <person name="Salgado O."/>
            <person name="Lefinanco V."/>
            <person name="Figueras M.J."/>
        </authorList>
    </citation>
    <scope>NUCLEOTIDE SEQUENCE [LARGE SCALE GENOMIC DNA]</scope>
    <source>
        <strain evidence="1 2">LMG 9871</strain>
    </source>
</reference>
<gene>
    <name evidence="1" type="ORF">CJ671_06370</name>
</gene>
<name>A0A2S9ST20_9BACT</name>
<evidence type="ECO:0000313" key="1">
    <source>
        <dbReference type="EMBL" id="PRM89735.1"/>
    </source>
</evidence>
<protein>
    <submittedName>
        <fullName evidence="1">Uncharacterized protein</fullName>
    </submittedName>
</protein>
<proteinExistence type="predicted"/>